<dbReference type="KEGG" id="vg:29061198"/>
<feature type="domain" description="Peptidase S74" evidence="4">
    <location>
        <begin position="479"/>
        <end position="581"/>
    </location>
</feature>
<evidence type="ECO:0000256" key="3">
    <source>
        <dbReference type="SAM" id="Coils"/>
    </source>
</evidence>
<dbReference type="EMBL" id="KX534336">
    <property type="protein sequence ID" value="ANY29752.1"/>
    <property type="molecule type" value="Genomic_DNA"/>
</dbReference>
<dbReference type="GO" id="GO:0098015">
    <property type="term" value="C:virus tail"/>
    <property type="evidence" value="ECO:0007669"/>
    <property type="project" value="UniProtKB-KW"/>
</dbReference>
<reference evidence="5 6" key="1">
    <citation type="submission" date="2016-07" db="EMBL/GenBank/DDBJ databases">
        <title>Seven bacteriophages isolated from the microbial communities of the female bladder.</title>
        <authorList>
            <person name="Malki K."/>
            <person name="Sible E."/>
            <person name="Cooper A."/>
            <person name="Garretto A."/>
            <person name="Bruder K."/>
            <person name="Putonti C."/>
        </authorList>
    </citation>
    <scope>NUCLEOTIDE SEQUENCE [LARGE SCALE GENOMIC DNA]</scope>
</reference>
<proteinExistence type="predicted"/>
<dbReference type="RefSeq" id="YP_009291477.1">
    <property type="nucleotide sequence ID" value="NC_031113.1"/>
</dbReference>
<keyword evidence="6" id="KW-1185">Reference proteome</keyword>
<keyword evidence="3" id="KW-0175">Coiled coil</keyword>
<evidence type="ECO:0000313" key="6">
    <source>
        <dbReference type="Proteomes" id="UP000204116"/>
    </source>
</evidence>
<keyword evidence="2" id="KW-1227">Viral tail protein</keyword>
<accession>A0A1B2APB2</accession>
<evidence type="ECO:0000256" key="2">
    <source>
        <dbReference type="ARBA" id="ARBA00022732"/>
    </source>
</evidence>
<dbReference type="PROSITE" id="PS51688">
    <property type="entry name" value="ICA"/>
    <property type="match status" value="1"/>
</dbReference>
<dbReference type="GeneID" id="29061198"/>
<protein>
    <submittedName>
        <fullName evidence="5">Tail fibers protein</fullName>
    </submittedName>
</protein>
<dbReference type="OrthoDB" id="8521at10239"/>
<dbReference type="Pfam" id="PF13884">
    <property type="entry name" value="Peptidase_S74"/>
    <property type="match status" value="1"/>
</dbReference>
<keyword evidence="2" id="KW-0946">Virion</keyword>
<comment type="subcellular location">
    <subcellularLocation>
        <location evidence="1">Virion</location>
    </subcellularLocation>
</comment>
<feature type="coiled-coil region" evidence="3">
    <location>
        <begin position="560"/>
        <end position="587"/>
    </location>
</feature>
<dbReference type="Proteomes" id="UP000204116">
    <property type="component" value="Segment"/>
</dbReference>
<name>A0A1B2APB2_9CAUD</name>
<evidence type="ECO:0000259" key="4">
    <source>
        <dbReference type="PROSITE" id="PS51688"/>
    </source>
</evidence>
<sequence>MAAGTLSVTNNSKAVVGVGTTFTSFNAGDFLTLVVGQVPYTVAIASIESETALTLVLPFDGPTATGLAWDGVKRDTMSLATMGVTVQAQKALRLMIADENNWRAIFGDAEEITVTLPNGQVMQGMSWGYLSQLMKQIDPVEMLNLQQQAAASEAAAQGYRDQAEGIKTETAGIRDDTRLINADTLAIRNDTDAIRTNTNQIKSDTQAIKDQTNQIKTDTGVIRDEANTAKTDAQSARDAALGYRNEAEQFKNEIDPSKLLAKANNLSDVADPAAARDHLGIGPDDTLNLGGLVTSGSISAGRNTWDGSNWGSQGLLASLVVLYPDGSSAPGLYVRKSNGDSGYAAGWLYNENSISWATNARIAGFQFRSPKGAMGYNQLWSEAVVRADDFMAQNGAENYKSLIAGAATTQGHGYSGGVSFGIMTTGINNWPRAQISIGTADRDAAGNMASQMHFRFNEYGQISYTGPLGTGSFQQVPASDRNLKHDIADDASSTAYDNIKALRFRTFVFNNDEQERQRRGIIAQEAEEIDPLYVKHRVYNNHELNGPLVHQLELDTTPLLLDTMRALQDTIKQVEDLKAEIAAMKQAEELKK</sequence>
<evidence type="ECO:0000313" key="5">
    <source>
        <dbReference type="EMBL" id="ANY29752.1"/>
    </source>
</evidence>
<evidence type="ECO:0000256" key="1">
    <source>
        <dbReference type="ARBA" id="ARBA00004328"/>
    </source>
</evidence>
<dbReference type="InterPro" id="IPR030392">
    <property type="entry name" value="S74_ICA"/>
</dbReference>
<organism evidence="5 6">
    <name type="scientific">Escherichia phage Gluttony</name>
    <dbReference type="NCBI Taxonomy" id="1883202"/>
    <lineage>
        <taxon>Viruses</taxon>
        <taxon>Duplodnaviria</taxon>
        <taxon>Heunggongvirae</taxon>
        <taxon>Uroviricota</taxon>
        <taxon>Caudoviricetes</taxon>
        <taxon>Dhillonvirus</taxon>
        <taxon>Dhillonvirus gluttony</taxon>
    </lineage>
</organism>